<dbReference type="STRING" id="3750.A0A498KN44"/>
<accession>A0A498KN44</accession>
<keyword evidence="2" id="KW-0067">ATP-binding</keyword>
<gene>
    <name evidence="3" type="ORF">DVH24_023101</name>
</gene>
<dbReference type="EMBL" id="RDQH01000327">
    <property type="protein sequence ID" value="RXI08957.1"/>
    <property type="molecule type" value="Genomic_DNA"/>
</dbReference>
<evidence type="ECO:0000256" key="1">
    <source>
        <dbReference type="ARBA" id="ARBA00022741"/>
    </source>
</evidence>
<dbReference type="PANTHER" id="PTHR19375">
    <property type="entry name" value="HEAT SHOCK PROTEIN 70KDA"/>
    <property type="match status" value="1"/>
</dbReference>
<dbReference type="AlphaFoldDB" id="A0A498KN44"/>
<proteinExistence type="predicted"/>
<keyword evidence="4" id="KW-1185">Reference proteome</keyword>
<organism evidence="3 4">
    <name type="scientific">Malus domestica</name>
    <name type="common">Apple</name>
    <name type="synonym">Pyrus malus</name>
    <dbReference type="NCBI Taxonomy" id="3750"/>
    <lineage>
        <taxon>Eukaryota</taxon>
        <taxon>Viridiplantae</taxon>
        <taxon>Streptophyta</taxon>
        <taxon>Embryophyta</taxon>
        <taxon>Tracheophyta</taxon>
        <taxon>Spermatophyta</taxon>
        <taxon>Magnoliopsida</taxon>
        <taxon>eudicotyledons</taxon>
        <taxon>Gunneridae</taxon>
        <taxon>Pentapetalae</taxon>
        <taxon>rosids</taxon>
        <taxon>fabids</taxon>
        <taxon>Rosales</taxon>
        <taxon>Rosaceae</taxon>
        <taxon>Amygdaloideae</taxon>
        <taxon>Maleae</taxon>
        <taxon>Malus</taxon>
    </lineage>
</organism>
<evidence type="ECO:0000256" key="2">
    <source>
        <dbReference type="ARBA" id="ARBA00022840"/>
    </source>
</evidence>
<dbReference type="GO" id="GO:0140662">
    <property type="term" value="F:ATP-dependent protein folding chaperone"/>
    <property type="evidence" value="ECO:0007669"/>
    <property type="project" value="InterPro"/>
</dbReference>
<comment type="caution">
    <text evidence="3">The sequence shown here is derived from an EMBL/GenBank/DDBJ whole genome shotgun (WGS) entry which is preliminary data.</text>
</comment>
<name>A0A498KN44_MALDO</name>
<dbReference type="Pfam" id="PF00012">
    <property type="entry name" value="HSP70"/>
    <property type="match status" value="1"/>
</dbReference>
<evidence type="ECO:0000313" key="4">
    <source>
        <dbReference type="Proteomes" id="UP000290289"/>
    </source>
</evidence>
<protein>
    <submittedName>
        <fullName evidence="3">Uncharacterized protein</fullName>
    </submittedName>
</protein>
<dbReference type="SUPFAM" id="SSF100920">
    <property type="entry name" value="Heat shock protein 70kD (HSP70), peptide-binding domain"/>
    <property type="match status" value="1"/>
</dbReference>
<dbReference type="InterPro" id="IPR029047">
    <property type="entry name" value="HSP70_peptide-bd_sf"/>
</dbReference>
<sequence length="125" mass="13828">MAERIRSLIKLLKLRIPIKRNTALVTWFDNQVSIDFPIYEGESTNTKSNNFLGQFTINGIPPAPKGTAEFDVCFSIDANGILSVSAEDKSTGQRKGITILSDKDIRSSEGIEATNKLRSLLLELN</sequence>
<keyword evidence="1" id="KW-0547">Nucleotide-binding</keyword>
<dbReference type="GO" id="GO:0005524">
    <property type="term" value="F:ATP binding"/>
    <property type="evidence" value="ECO:0007669"/>
    <property type="project" value="UniProtKB-KW"/>
</dbReference>
<evidence type="ECO:0000313" key="3">
    <source>
        <dbReference type="EMBL" id="RXI08957.1"/>
    </source>
</evidence>
<dbReference type="Proteomes" id="UP000290289">
    <property type="component" value="Chromosome 1"/>
</dbReference>
<dbReference type="InterPro" id="IPR013126">
    <property type="entry name" value="Hsp_70_fam"/>
</dbReference>
<reference evidence="3 4" key="1">
    <citation type="submission" date="2018-10" db="EMBL/GenBank/DDBJ databases">
        <title>A high-quality apple genome assembly.</title>
        <authorList>
            <person name="Hu J."/>
        </authorList>
    </citation>
    <scope>NUCLEOTIDE SEQUENCE [LARGE SCALE GENOMIC DNA]</scope>
    <source>
        <strain evidence="4">cv. HFTH1</strain>
        <tissue evidence="3">Young leaf</tissue>
    </source>
</reference>
<dbReference type="Gene3D" id="2.60.34.10">
    <property type="entry name" value="Substrate Binding Domain Of DNAk, Chain A, domain 1"/>
    <property type="match status" value="1"/>
</dbReference>